<feature type="compositionally biased region" description="Polar residues" evidence="1">
    <location>
        <begin position="106"/>
        <end position="116"/>
    </location>
</feature>
<feature type="compositionally biased region" description="Low complexity" evidence="1">
    <location>
        <begin position="154"/>
        <end position="180"/>
    </location>
</feature>
<feature type="compositionally biased region" description="Polar residues" evidence="1">
    <location>
        <begin position="75"/>
        <end position="84"/>
    </location>
</feature>
<name>A0A9P4IW01_9PEZI</name>
<evidence type="ECO:0000256" key="1">
    <source>
        <dbReference type="SAM" id="MobiDB-lite"/>
    </source>
</evidence>
<dbReference type="OrthoDB" id="3936405at2759"/>
<feature type="compositionally biased region" description="Polar residues" evidence="1">
    <location>
        <begin position="227"/>
        <end position="242"/>
    </location>
</feature>
<organism evidence="2 3">
    <name type="scientific">Myriangium duriaei CBS 260.36</name>
    <dbReference type="NCBI Taxonomy" id="1168546"/>
    <lineage>
        <taxon>Eukaryota</taxon>
        <taxon>Fungi</taxon>
        <taxon>Dikarya</taxon>
        <taxon>Ascomycota</taxon>
        <taxon>Pezizomycotina</taxon>
        <taxon>Dothideomycetes</taxon>
        <taxon>Dothideomycetidae</taxon>
        <taxon>Myriangiales</taxon>
        <taxon>Myriangiaceae</taxon>
        <taxon>Myriangium</taxon>
    </lineage>
</organism>
<feature type="compositionally biased region" description="Acidic residues" evidence="1">
    <location>
        <begin position="822"/>
        <end position="839"/>
    </location>
</feature>
<feature type="compositionally biased region" description="Basic and acidic residues" evidence="1">
    <location>
        <begin position="302"/>
        <end position="321"/>
    </location>
</feature>
<proteinExistence type="predicted"/>
<protein>
    <submittedName>
        <fullName evidence="2">Uncharacterized protein</fullName>
    </submittedName>
</protein>
<comment type="caution">
    <text evidence="2">The sequence shown here is derived from an EMBL/GenBank/DDBJ whole genome shotgun (WGS) entry which is preliminary data.</text>
</comment>
<evidence type="ECO:0000313" key="3">
    <source>
        <dbReference type="Proteomes" id="UP000799439"/>
    </source>
</evidence>
<accession>A0A9P4IW01</accession>
<feature type="region of interest" description="Disordered" evidence="1">
    <location>
        <begin position="71"/>
        <end position="321"/>
    </location>
</feature>
<dbReference type="AlphaFoldDB" id="A0A9P4IW01"/>
<feature type="compositionally biased region" description="Acidic residues" evidence="1">
    <location>
        <begin position="273"/>
        <end position="286"/>
    </location>
</feature>
<feature type="region of interest" description="Disordered" evidence="1">
    <location>
        <begin position="747"/>
        <end position="839"/>
    </location>
</feature>
<gene>
    <name evidence="2" type="ORF">K461DRAFT_324323</name>
</gene>
<feature type="compositionally biased region" description="Low complexity" evidence="1">
    <location>
        <begin position="255"/>
        <end position="265"/>
    </location>
</feature>
<feature type="compositionally biased region" description="Basic residues" evidence="1">
    <location>
        <begin position="292"/>
        <end position="301"/>
    </location>
</feature>
<feature type="compositionally biased region" description="Basic and acidic residues" evidence="1">
    <location>
        <begin position="245"/>
        <end position="254"/>
    </location>
</feature>
<sequence length="839" mass="93263">MTISSINLTNVKGTKRTQCEHDSFPFADCLAHHDRLTCAGIPASEPRNNTNERDKEDKEQAAIFGTTLYPKVATNVPSPSSSDNIFVRQDSMGGNFEPQLGRENATEPSDQAQASDARSKKRRRVGAPSHAPNLGKSILAKQAQPSDQRETRSRTAAASAKPPTPTATKQRGTRTTTQKAASAQTNVYARKLRRPEDRLEKPSQLQEDDEAAGRTTVPNLATAVDGQRNNGTSLAQPRSDQVNGKPDDESERNGEPSAGEAAAESDGSKDETGFDDEDFNAEESDVESGKAVTKKSSKRARRIESERGEEEAREKSQKEFHTAWYGEGRELLKAEAKAEKELRKARTPKTSSCKKIRRLWGVLKKHLGDETSDADILDGTINDTLLQITIVVEEWITSLKDSSTTKAVAQPAVNDIFTHAIPYLTVALTYILTNFGPVAALTTPQLELTVPLLDLINRLHTTVDKVCRHHAIKVDPQSPKVAIHKTIQGIMSRLRAASDRFTLHLADQHARIAQQHRLSQAATHAATQRAAETLRRTTLASKAKWHNRWSDLHALRRAAAMPTGLTYISPATTVHLADTPLLFAADIATAASERRQAWYARAADPAAEVDANAVPIQRVGVFGPRRTPAPITRAQDDGEEPWDGPEWSLEADEALMEALERWHRDEKEKVWEHVVWELCRVEKSQTTKMWKRGVLSEYSVAEVVERGVWIARGEMRLHWLRGEEVPGWTRVEDLRIEGGEGWLERLPDREVVEREEEEEEEEELEEEGLDEGAEEVDGQGVPDEDEDIDADLPDLPSLTRRNLPATEGTQDRPLHIEHARDNDDEISESEDEAEVDVGV</sequence>
<reference evidence="2" key="1">
    <citation type="journal article" date="2020" name="Stud. Mycol.">
        <title>101 Dothideomycetes genomes: a test case for predicting lifestyles and emergence of pathogens.</title>
        <authorList>
            <person name="Haridas S."/>
            <person name="Albert R."/>
            <person name="Binder M."/>
            <person name="Bloem J."/>
            <person name="Labutti K."/>
            <person name="Salamov A."/>
            <person name="Andreopoulos B."/>
            <person name="Baker S."/>
            <person name="Barry K."/>
            <person name="Bills G."/>
            <person name="Bluhm B."/>
            <person name="Cannon C."/>
            <person name="Castanera R."/>
            <person name="Culley D."/>
            <person name="Daum C."/>
            <person name="Ezra D."/>
            <person name="Gonzalez J."/>
            <person name="Henrissat B."/>
            <person name="Kuo A."/>
            <person name="Liang C."/>
            <person name="Lipzen A."/>
            <person name="Lutzoni F."/>
            <person name="Magnuson J."/>
            <person name="Mondo S."/>
            <person name="Nolan M."/>
            <person name="Ohm R."/>
            <person name="Pangilinan J."/>
            <person name="Park H.-J."/>
            <person name="Ramirez L."/>
            <person name="Alfaro M."/>
            <person name="Sun H."/>
            <person name="Tritt A."/>
            <person name="Yoshinaga Y."/>
            <person name="Zwiers L.-H."/>
            <person name="Turgeon B."/>
            <person name="Goodwin S."/>
            <person name="Spatafora J."/>
            <person name="Crous P."/>
            <person name="Grigoriev I."/>
        </authorList>
    </citation>
    <scope>NUCLEOTIDE SEQUENCE</scope>
    <source>
        <strain evidence="2">CBS 260.36</strain>
    </source>
</reference>
<evidence type="ECO:0000313" key="2">
    <source>
        <dbReference type="EMBL" id="KAF2148862.1"/>
    </source>
</evidence>
<feature type="compositionally biased region" description="Basic and acidic residues" evidence="1">
    <location>
        <begin position="809"/>
        <end position="821"/>
    </location>
</feature>
<feature type="compositionally biased region" description="Acidic residues" evidence="1">
    <location>
        <begin position="753"/>
        <end position="792"/>
    </location>
</feature>
<keyword evidence="3" id="KW-1185">Reference proteome</keyword>
<dbReference type="EMBL" id="ML996092">
    <property type="protein sequence ID" value="KAF2148862.1"/>
    <property type="molecule type" value="Genomic_DNA"/>
</dbReference>
<dbReference type="Proteomes" id="UP000799439">
    <property type="component" value="Unassembled WGS sequence"/>
</dbReference>